<dbReference type="RefSeq" id="WP_309559242.1">
    <property type="nucleotide sequence ID" value="NZ_CP133787.1"/>
</dbReference>
<dbReference type="InterPro" id="IPR009061">
    <property type="entry name" value="DNA-bd_dom_put_sf"/>
</dbReference>
<evidence type="ECO:0000313" key="2">
    <source>
        <dbReference type="Proteomes" id="UP001254658"/>
    </source>
</evidence>
<evidence type="ECO:0000313" key="1">
    <source>
        <dbReference type="EMBL" id="WMX71268.1"/>
    </source>
</evidence>
<dbReference type="AlphaFoldDB" id="A0AAX4AG13"/>
<reference evidence="1" key="2">
    <citation type="submission" date="2023-09" db="EMBL/GenBank/DDBJ databases">
        <authorList>
            <person name="Kim T.W."/>
        </authorList>
    </citation>
    <scope>NUCLEOTIDE SEQUENCE</scope>
    <source>
        <strain evidence="1">KCKM 0438</strain>
    </source>
</reference>
<dbReference type="SUPFAM" id="SSF46955">
    <property type="entry name" value="Putative DNA-binding domain"/>
    <property type="match status" value="1"/>
</dbReference>
<reference evidence="1" key="1">
    <citation type="journal article" date="2022" name="Microbiol. Spectr.">
        <title>Optimizing Conditions in the Acid Tolerance Test for Potential Probiotics Using Response Surface Methodology.</title>
        <authorList>
            <person name="Ko H.I."/>
            <person name="Jeong C.H."/>
            <person name="Hong S.W."/>
            <person name="Eun J.B."/>
            <person name="Kim T.W."/>
        </authorList>
    </citation>
    <scope>NUCLEOTIDE SEQUENCE</scope>
    <source>
        <strain evidence="1">KCKM 0438</strain>
    </source>
</reference>
<dbReference type="EMBL" id="CP133787">
    <property type="protein sequence ID" value="WMX71268.1"/>
    <property type="molecule type" value="Genomic_DNA"/>
</dbReference>
<dbReference type="Proteomes" id="UP001254658">
    <property type="component" value="Chromosome"/>
</dbReference>
<protein>
    <recommendedName>
        <fullName evidence="3">HTH merR-type domain-containing protein</fullName>
    </recommendedName>
</protein>
<accession>A0AAX4AG13</accession>
<evidence type="ECO:0008006" key="3">
    <source>
        <dbReference type="Google" id="ProtNLM"/>
    </source>
</evidence>
<proteinExistence type="predicted"/>
<sequence>MINDLTLKIEIQLTLIIEMIKQLNSHQNSISILTQTELLKQLNISPNTLKSWELIGLKRLEPPIENTRIAFYKIEDVISFLSN</sequence>
<organism evidence="1 2">
    <name type="scientific">Lactococcus lactis subsp. cremoris</name>
    <name type="common">Streptococcus cremoris</name>
    <dbReference type="NCBI Taxonomy" id="1359"/>
    <lineage>
        <taxon>Bacteria</taxon>
        <taxon>Bacillati</taxon>
        <taxon>Bacillota</taxon>
        <taxon>Bacilli</taxon>
        <taxon>Lactobacillales</taxon>
        <taxon>Streptococcaceae</taxon>
        <taxon>Lactococcus</taxon>
    </lineage>
</organism>
<name>A0AAX4AG13_LACLC</name>
<gene>
    <name evidence="1" type="ORF">RF668_02950</name>
</gene>